<accession>J3L7B0</accession>
<evidence type="ECO:0000313" key="3">
    <source>
        <dbReference type="Proteomes" id="UP000006038"/>
    </source>
</evidence>
<keyword evidence="3" id="KW-1185">Reference proteome</keyword>
<dbReference type="Proteomes" id="UP000006038">
    <property type="component" value="Chromosome 1"/>
</dbReference>
<dbReference type="AlphaFoldDB" id="J3L7B0"/>
<reference evidence="2" key="1">
    <citation type="journal article" date="2013" name="Nat. Commun.">
        <title>Whole-genome sequencing of Oryza brachyantha reveals mechanisms underlying Oryza genome evolution.</title>
        <authorList>
            <person name="Chen J."/>
            <person name="Huang Q."/>
            <person name="Gao D."/>
            <person name="Wang J."/>
            <person name="Lang Y."/>
            <person name="Liu T."/>
            <person name="Li B."/>
            <person name="Bai Z."/>
            <person name="Luis Goicoechea J."/>
            <person name="Liang C."/>
            <person name="Chen C."/>
            <person name="Zhang W."/>
            <person name="Sun S."/>
            <person name="Liao Y."/>
            <person name="Zhang X."/>
            <person name="Yang L."/>
            <person name="Song C."/>
            <person name="Wang M."/>
            <person name="Shi J."/>
            <person name="Liu G."/>
            <person name="Liu J."/>
            <person name="Zhou H."/>
            <person name="Zhou W."/>
            <person name="Yu Q."/>
            <person name="An N."/>
            <person name="Chen Y."/>
            <person name="Cai Q."/>
            <person name="Wang B."/>
            <person name="Liu B."/>
            <person name="Min J."/>
            <person name="Huang Y."/>
            <person name="Wu H."/>
            <person name="Li Z."/>
            <person name="Zhang Y."/>
            <person name="Yin Y."/>
            <person name="Song W."/>
            <person name="Jiang J."/>
            <person name="Jackson S.A."/>
            <person name="Wing R.A."/>
            <person name="Wang J."/>
            <person name="Chen M."/>
        </authorList>
    </citation>
    <scope>NUCLEOTIDE SEQUENCE [LARGE SCALE GENOMIC DNA]</scope>
    <source>
        <strain evidence="2">cv. IRGC 101232</strain>
    </source>
</reference>
<dbReference type="Gramene" id="OB01G51160.1">
    <property type="protein sequence ID" value="OB01G51160.1"/>
    <property type="gene ID" value="OB01G51160"/>
</dbReference>
<dbReference type="HOGENOM" id="CLU_2254263_0_0_1"/>
<feature type="region of interest" description="Disordered" evidence="1">
    <location>
        <begin position="1"/>
        <end position="34"/>
    </location>
</feature>
<evidence type="ECO:0000313" key="2">
    <source>
        <dbReference type="EnsemblPlants" id="OB01G51160.1"/>
    </source>
</evidence>
<reference evidence="2" key="2">
    <citation type="submission" date="2013-04" db="UniProtKB">
        <authorList>
            <consortium name="EnsemblPlants"/>
        </authorList>
    </citation>
    <scope>IDENTIFICATION</scope>
</reference>
<organism evidence="2">
    <name type="scientific">Oryza brachyantha</name>
    <name type="common">malo sina</name>
    <dbReference type="NCBI Taxonomy" id="4533"/>
    <lineage>
        <taxon>Eukaryota</taxon>
        <taxon>Viridiplantae</taxon>
        <taxon>Streptophyta</taxon>
        <taxon>Embryophyta</taxon>
        <taxon>Tracheophyta</taxon>
        <taxon>Spermatophyta</taxon>
        <taxon>Magnoliopsida</taxon>
        <taxon>Liliopsida</taxon>
        <taxon>Poales</taxon>
        <taxon>Poaceae</taxon>
        <taxon>BOP clade</taxon>
        <taxon>Oryzoideae</taxon>
        <taxon>Oryzeae</taxon>
        <taxon>Oryzinae</taxon>
        <taxon>Oryza</taxon>
    </lineage>
</organism>
<name>J3L7B0_ORYBR</name>
<evidence type="ECO:0000256" key="1">
    <source>
        <dbReference type="SAM" id="MobiDB-lite"/>
    </source>
</evidence>
<protein>
    <submittedName>
        <fullName evidence="2">Uncharacterized protein</fullName>
    </submittedName>
</protein>
<proteinExistence type="predicted"/>
<sequence length="104" mass="11291">MVGFSLSSGDWGRGGRGESNGTNHNSERGQHASGSLSLSLCPLCLSLCPLCLTGLWAPCICLDHEIITFSPANLILIPTSPLWQQPADQKHRPFPLINMNQKSY</sequence>
<dbReference type="EnsemblPlants" id="OB01G51160.1">
    <property type="protein sequence ID" value="OB01G51160.1"/>
    <property type="gene ID" value="OB01G51160"/>
</dbReference>